<gene>
    <name evidence="1" type="ORF">I4I82_10220</name>
</gene>
<name>A0ABS6U771_9PSEU</name>
<proteinExistence type="predicted"/>
<sequence length="132" mass="14732">MRTHTSDRNRPDRSAETPAHIVAALADHDAAYRNAADLPHTTDAERATRADRLALVVARRAAWWGVLSTWTYLHSDKGAVYGRAAMIARAAEWDRARFWRDTAADWRARAERRPTSDAAGALSNWHELGVSA</sequence>
<protein>
    <recommendedName>
        <fullName evidence="3">DUF3291 domain-containing protein</fullName>
    </recommendedName>
</protein>
<evidence type="ECO:0000313" key="1">
    <source>
        <dbReference type="EMBL" id="MBW0128061.1"/>
    </source>
</evidence>
<dbReference type="RefSeq" id="WP_218591781.1">
    <property type="nucleotide sequence ID" value="NZ_JADQDE010000114.1"/>
</dbReference>
<dbReference type="Proteomes" id="UP000694300">
    <property type="component" value="Unassembled WGS sequence"/>
</dbReference>
<keyword evidence="2" id="KW-1185">Reference proteome</keyword>
<organism evidence="1 2">
    <name type="scientific">Pseudonocardia oceani</name>
    <dbReference type="NCBI Taxonomy" id="2792013"/>
    <lineage>
        <taxon>Bacteria</taxon>
        <taxon>Bacillati</taxon>
        <taxon>Actinomycetota</taxon>
        <taxon>Actinomycetes</taxon>
        <taxon>Pseudonocardiales</taxon>
        <taxon>Pseudonocardiaceae</taxon>
        <taxon>Pseudonocardia</taxon>
    </lineage>
</organism>
<evidence type="ECO:0000313" key="2">
    <source>
        <dbReference type="Proteomes" id="UP000694300"/>
    </source>
</evidence>
<evidence type="ECO:0008006" key="3">
    <source>
        <dbReference type="Google" id="ProtNLM"/>
    </source>
</evidence>
<reference evidence="1 2" key="1">
    <citation type="submission" date="2020-11" db="EMBL/GenBank/DDBJ databases">
        <title>Pseudonocardia abyssalis sp. nov. and Pseudonocardia oceani sp. nov., description and phylogenomic analysis of two novel actinomycetes isolated from the deep Southern Ocean.</title>
        <authorList>
            <person name="Parra J."/>
        </authorList>
    </citation>
    <scope>NUCLEOTIDE SEQUENCE [LARGE SCALE GENOMIC DNA]</scope>
    <source>
        <strain evidence="2">KRD185</strain>
    </source>
</reference>
<comment type="caution">
    <text evidence="1">The sequence shown here is derived from an EMBL/GenBank/DDBJ whole genome shotgun (WGS) entry which is preliminary data.</text>
</comment>
<dbReference type="EMBL" id="JADQDF010000001">
    <property type="protein sequence ID" value="MBW0128061.1"/>
    <property type="molecule type" value="Genomic_DNA"/>
</dbReference>
<accession>A0ABS6U771</accession>